<organism evidence="6 7">
    <name type="scientific">Nakamurella panacisegetis</name>
    <dbReference type="NCBI Taxonomy" id="1090615"/>
    <lineage>
        <taxon>Bacteria</taxon>
        <taxon>Bacillati</taxon>
        <taxon>Actinomycetota</taxon>
        <taxon>Actinomycetes</taxon>
        <taxon>Nakamurellales</taxon>
        <taxon>Nakamurellaceae</taxon>
        <taxon>Nakamurella</taxon>
    </lineage>
</organism>
<dbReference type="SMART" id="SM00354">
    <property type="entry name" value="HTH_LACI"/>
    <property type="match status" value="1"/>
</dbReference>
<dbReference type="AlphaFoldDB" id="A0A1H0HE97"/>
<dbReference type="InterPro" id="IPR028082">
    <property type="entry name" value="Peripla_BP_I"/>
</dbReference>
<dbReference type="CDD" id="cd01392">
    <property type="entry name" value="HTH_LacI"/>
    <property type="match status" value="1"/>
</dbReference>
<keyword evidence="2" id="KW-0805">Transcription regulation</keyword>
<dbReference type="InterPro" id="IPR000843">
    <property type="entry name" value="HTH_LacI"/>
</dbReference>
<dbReference type="Gene3D" id="1.10.260.40">
    <property type="entry name" value="lambda repressor-like DNA-binding domains"/>
    <property type="match status" value="1"/>
</dbReference>
<gene>
    <name evidence="6" type="ORF">SAMN04515671_0034</name>
</gene>
<keyword evidence="7" id="KW-1185">Reference proteome</keyword>
<dbReference type="Pfam" id="PF13377">
    <property type="entry name" value="Peripla_BP_3"/>
    <property type="match status" value="1"/>
</dbReference>
<dbReference type="GO" id="GO:0003700">
    <property type="term" value="F:DNA-binding transcription factor activity"/>
    <property type="evidence" value="ECO:0007669"/>
    <property type="project" value="TreeGrafter"/>
</dbReference>
<evidence type="ECO:0000256" key="2">
    <source>
        <dbReference type="ARBA" id="ARBA00023015"/>
    </source>
</evidence>
<dbReference type="SUPFAM" id="SSF53822">
    <property type="entry name" value="Periplasmic binding protein-like I"/>
    <property type="match status" value="1"/>
</dbReference>
<accession>A0A1H0HE97</accession>
<evidence type="ECO:0000256" key="3">
    <source>
        <dbReference type="ARBA" id="ARBA00023125"/>
    </source>
</evidence>
<dbReference type="GO" id="GO:0000976">
    <property type="term" value="F:transcription cis-regulatory region binding"/>
    <property type="evidence" value="ECO:0007669"/>
    <property type="project" value="TreeGrafter"/>
</dbReference>
<dbReference type="InterPro" id="IPR010982">
    <property type="entry name" value="Lambda_DNA-bd_dom_sf"/>
</dbReference>
<dbReference type="InterPro" id="IPR046335">
    <property type="entry name" value="LacI/GalR-like_sensor"/>
</dbReference>
<proteinExistence type="predicted"/>
<evidence type="ECO:0000313" key="6">
    <source>
        <dbReference type="EMBL" id="SDO17364.1"/>
    </source>
</evidence>
<sequence length="360" mass="38278">MPVTSTKHLTAATLADVARLAGISRATASRALGGYGSVSPSVRTRVADAAAQLGYRPNVVARNVRTGKTSTIGVVVADMSNPFFAQTTRGISDAARRQGYQVMVVNTDESLEAEELGLELLLNKRVDGVVVAAASRTDIQHLVEAQLEGFPLVLLDRRIDDLGCDQVTADNKLGARDAFATLIAAGHRRIAFISAADPDSLDQPDGLSTITSSGADRIETYLQAMQTLPGRAPAAEYLRLAGFVTGAAYRVTADLLALPERPTAIFASDSVIAIEVLWAIRDAGLVVPADISFAMGDDVPWALATNPAISAVAQPGYELGTRTIEMLLERIADPARPHQHLILPTEFHRRGSIGEPPPKR</sequence>
<dbReference type="CDD" id="cd06267">
    <property type="entry name" value="PBP1_LacI_sugar_binding-like"/>
    <property type="match status" value="1"/>
</dbReference>
<dbReference type="Pfam" id="PF00356">
    <property type="entry name" value="LacI"/>
    <property type="match status" value="1"/>
</dbReference>
<evidence type="ECO:0000313" key="7">
    <source>
        <dbReference type="Proteomes" id="UP000198741"/>
    </source>
</evidence>
<dbReference type="PROSITE" id="PS50932">
    <property type="entry name" value="HTH_LACI_2"/>
    <property type="match status" value="1"/>
</dbReference>
<protein>
    <submittedName>
        <fullName evidence="6">Transcriptional regulator, LacI family</fullName>
    </submittedName>
</protein>
<keyword evidence="3" id="KW-0238">DNA-binding</keyword>
<keyword evidence="4" id="KW-0804">Transcription</keyword>
<keyword evidence="1" id="KW-0678">Repressor</keyword>
<dbReference type="OrthoDB" id="4268837at2"/>
<dbReference type="SUPFAM" id="SSF47413">
    <property type="entry name" value="lambda repressor-like DNA-binding domains"/>
    <property type="match status" value="1"/>
</dbReference>
<evidence type="ECO:0000259" key="5">
    <source>
        <dbReference type="PROSITE" id="PS50932"/>
    </source>
</evidence>
<dbReference type="STRING" id="1090615.SAMN04515671_0034"/>
<evidence type="ECO:0000256" key="1">
    <source>
        <dbReference type="ARBA" id="ARBA00022491"/>
    </source>
</evidence>
<evidence type="ECO:0000256" key="4">
    <source>
        <dbReference type="ARBA" id="ARBA00023163"/>
    </source>
</evidence>
<feature type="domain" description="HTH lacI-type" evidence="5">
    <location>
        <begin position="12"/>
        <end position="66"/>
    </location>
</feature>
<dbReference type="Proteomes" id="UP000198741">
    <property type="component" value="Chromosome I"/>
</dbReference>
<reference evidence="6 7" key="1">
    <citation type="submission" date="2016-10" db="EMBL/GenBank/DDBJ databases">
        <authorList>
            <person name="de Groot N.N."/>
        </authorList>
    </citation>
    <scope>NUCLEOTIDE SEQUENCE [LARGE SCALE GENOMIC DNA]</scope>
    <source>
        <strain evidence="7">P4-7,KCTC 19426,CECT 7604</strain>
    </source>
</reference>
<name>A0A1H0HE97_9ACTN</name>
<dbReference type="Gene3D" id="3.40.50.2300">
    <property type="match status" value="2"/>
</dbReference>
<dbReference type="PANTHER" id="PTHR30146">
    <property type="entry name" value="LACI-RELATED TRANSCRIPTIONAL REPRESSOR"/>
    <property type="match status" value="1"/>
</dbReference>
<dbReference type="PANTHER" id="PTHR30146:SF148">
    <property type="entry name" value="HTH-TYPE TRANSCRIPTIONAL REPRESSOR PURR-RELATED"/>
    <property type="match status" value="1"/>
</dbReference>
<dbReference type="EMBL" id="LT629710">
    <property type="protein sequence ID" value="SDO17364.1"/>
    <property type="molecule type" value="Genomic_DNA"/>
</dbReference>